<evidence type="ECO:0000313" key="3">
    <source>
        <dbReference type="Proteomes" id="UP000808914"/>
    </source>
</evidence>
<dbReference type="Proteomes" id="UP000808914">
    <property type="component" value="Unassembled WGS sequence"/>
</dbReference>
<organism evidence="2 3">
    <name type="scientific">Scopulibacillus daqui</name>
    <dbReference type="NCBI Taxonomy" id="1469162"/>
    <lineage>
        <taxon>Bacteria</taxon>
        <taxon>Bacillati</taxon>
        <taxon>Bacillota</taxon>
        <taxon>Bacilli</taxon>
        <taxon>Bacillales</taxon>
        <taxon>Sporolactobacillaceae</taxon>
        <taxon>Scopulibacillus</taxon>
    </lineage>
</organism>
<comment type="caution">
    <text evidence="2">The sequence shown here is derived from an EMBL/GenBank/DDBJ whole genome shotgun (WGS) entry which is preliminary data.</text>
</comment>
<evidence type="ECO:0000256" key="1">
    <source>
        <dbReference type="SAM" id="Phobius"/>
    </source>
</evidence>
<accession>A0ABS2Q220</accession>
<keyword evidence="1" id="KW-1133">Transmembrane helix</keyword>
<dbReference type="PROSITE" id="PS51257">
    <property type="entry name" value="PROKAR_LIPOPROTEIN"/>
    <property type="match status" value="1"/>
</dbReference>
<reference evidence="2 3" key="1">
    <citation type="submission" date="2021-01" db="EMBL/GenBank/DDBJ databases">
        <title>Genomic Encyclopedia of Type Strains, Phase IV (KMG-IV): sequencing the most valuable type-strain genomes for metagenomic binning, comparative biology and taxonomic classification.</title>
        <authorList>
            <person name="Goeker M."/>
        </authorList>
    </citation>
    <scope>NUCLEOTIDE SEQUENCE [LARGE SCALE GENOMIC DNA]</scope>
    <source>
        <strain evidence="2 3">DSM 28236</strain>
    </source>
</reference>
<dbReference type="RefSeq" id="WP_205003528.1">
    <property type="nucleotide sequence ID" value="NZ_JAFBER010000010.1"/>
</dbReference>
<evidence type="ECO:0000313" key="2">
    <source>
        <dbReference type="EMBL" id="MBM7645592.1"/>
    </source>
</evidence>
<dbReference type="EMBL" id="JAFBER010000010">
    <property type="protein sequence ID" value="MBM7645592.1"/>
    <property type="molecule type" value="Genomic_DNA"/>
</dbReference>
<gene>
    <name evidence="2" type="ORF">JOD45_001810</name>
</gene>
<name>A0ABS2Q220_9BACL</name>
<sequence>MKGTKKLWITIGTIILIFIIFIGCVYLKHRHDEKEIVAQAEKVAGKFMKEKEHSEVAFTDFEFTPMHTLFLYGYVKKK</sequence>
<protein>
    <submittedName>
        <fullName evidence="2">Uncharacterized protein</fullName>
    </submittedName>
</protein>
<keyword evidence="3" id="KW-1185">Reference proteome</keyword>
<feature type="transmembrane region" description="Helical" evidence="1">
    <location>
        <begin position="6"/>
        <end position="27"/>
    </location>
</feature>
<keyword evidence="1" id="KW-0472">Membrane</keyword>
<keyword evidence="1" id="KW-0812">Transmembrane</keyword>
<proteinExistence type="predicted"/>